<proteinExistence type="evidence at transcript level"/>
<evidence type="ECO:0000256" key="1">
    <source>
        <dbReference type="PROSITE-ProRule" id="PRU00497"/>
    </source>
</evidence>
<evidence type="ECO:0000256" key="2">
    <source>
        <dbReference type="SAM" id="MobiDB-lite"/>
    </source>
</evidence>
<name>A0A650DLH2_9HYME</name>
<dbReference type="AlphaFoldDB" id="A0A650DLH2"/>
<feature type="signal peptide" evidence="3">
    <location>
        <begin position="1"/>
        <end position="25"/>
    </location>
</feature>
<dbReference type="PRINTS" id="PR01228">
    <property type="entry name" value="EGGSHELL"/>
</dbReference>
<keyword evidence="3" id="KW-0732">Signal</keyword>
<reference evidence="4" key="1">
    <citation type="submission" date="2019-03" db="EMBL/GenBank/DDBJ databases">
        <title>Identification and temporal expression profiling of cuticular proteins in an endoparasitoid wasp, Microplitis mediator.</title>
        <authorList>
            <person name="Volovych O."/>
            <person name="Lin Z."/>
            <person name="Du J."/>
            <person name="Jiang H."/>
            <person name="Zou Z."/>
        </authorList>
    </citation>
    <scope>NUCLEOTIDE SEQUENCE</scope>
</reference>
<gene>
    <name evidence="4" type="primary">CPR16</name>
</gene>
<evidence type="ECO:0000256" key="3">
    <source>
        <dbReference type="SAM" id="SignalP"/>
    </source>
</evidence>
<dbReference type="EMBL" id="MK632964">
    <property type="protein sequence ID" value="QGT33369.1"/>
    <property type="molecule type" value="mRNA"/>
</dbReference>
<organism evidence="4">
    <name type="scientific">Microplitis mediator</name>
    <dbReference type="NCBI Taxonomy" id="375433"/>
    <lineage>
        <taxon>Eukaryota</taxon>
        <taxon>Metazoa</taxon>
        <taxon>Ecdysozoa</taxon>
        <taxon>Arthropoda</taxon>
        <taxon>Hexapoda</taxon>
        <taxon>Insecta</taxon>
        <taxon>Pterygota</taxon>
        <taxon>Neoptera</taxon>
        <taxon>Endopterygota</taxon>
        <taxon>Hymenoptera</taxon>
        <taxon>Apocrita</taxon>
        <taxon>Ichneumonoidea</taxon>
        <taxon>Braconidae</taxon>
        <taxon>Microgastrinae</taxon>
        <taxon>Microplitis</taxon>
    </lineage>
</organism>
<keyword evidence="1" id="KW-0193">Cuticle</keyword>
<dbReference type="Pfam" id="PF00379">
    <property type="entry name" value="Chitin_bind_4"/>
    <property type="match status" value="1"/>
</dbReference>
<protein>
    <submittedName>
        <fullName evidence="4">Cuticular protein 16</fullName>
    </submittedName>
</protein>
<feature type="region of interest" description="Disordered" evidence="2">
    <location>
        <begin position="28"/>
        <end position="98"/>
    </location>
</feature>
<feature type="compositionally biased region" description="Basic and acidic residues" evidence="2">
    <location>
        <begin position="80"/>
        <end position="97"/>
    </location>
</feature>
<feature type="compositionally biased region" description="Gly residues" evidence="2">
    <location>
        <begin position="138"/>
        <end position="195"/>
    </location>
</feature>
<feature type="region of interest" description="Disordered" evidence="2">
    <location>
        <begin position="131"/>
        <end position="206"/>
    </location>
</feature>
<sequence>MENLKIAKGSTLVLCMLIGSLVCSADKLSPGQKAPPHATNSGGSSLKAPFAGNRAADVGSRSDVGRSGGSRPPATPPQAPKEDGVTREETEDLKEIDGQLVRVVKGNFGYDSPEGLPVAVKYEADENGNRASFTIGNPAGGGGAGRGTGTGGRGGGTGGKGTGTGGKGGGTGGKGTGAGGKGGGTGGGSGSGGGKPNSDKTYLPPS</sequence>
<evidence type="ECO:0000313" key="4">
    <source>
        <dbReference type="EMBL" id="QGT33369.1"/>
    </source>
</evidence>
<dbReference type="GO" id="GO:0042302">
    <property type="term" value="F:structural constituent of cuticle"/>
    <property type="evidence" value="ECO:0007669"/>
    <property type="project" value="UniProtKB-UniRule"/>
</dbReference>
<feature type="chain" id="PRO_5024842803" evidence="3">
    <location>
        <begin position="26"/>
        <end position="206"/>
    </location>
</feature>
<accession>A0A650DLH2</accession>
<dbReference type="InterPro" id="IPR000618">
    <property type="entry name" value="Insect_cuticle"/>
</dbReference>
<dbReference type="PROSITE" id="PS51155">
    <property type="entry name" value="CHIT_BIND_RR_2"/>
    <property type="match status" value="1"/>
</dbReference>